<sequence length="276" mass="29570">MKFFSRRENTLPRHAGRGAELDRVSYAVDGKTLLREVSLRVRAGEVLAVVGPNGAGKSTTLGLLAGDLRPDSGRVLVAGTELGGWSGIELARLRAVLPQQNTVTFPFTVEEVVRMGRTPWEGTEAEDFDETEIAAALKATGMTGFAGRRFTTLSGGEQARAALSRVLAQRAGLLLLDEPTAALDLRHSEEILTLATRRAEAGDAVLVVLHDLGLAAAYADRVAVLSDGELAAEGTPAEVLTESLLSEVYRHPVEVLTHPRTGKPIVLPHRAAEERR</sequence>
<dbReference type="FunFam" id="3.40.50.300:FF:000134">
    <property type="entry name" value="Iron-enterobactin ABC transporter ATP-binding protein"/>
    <property type="match status" value="1"/>
</dbReference>
<dbReference type="GO" id="GO:0005524">
    <property type="term" value="F:ATP binding"/>
    <property type="evidence" value="ECO:0007669"/>
    <property type="project" value="UniProtKB-KW"/>
</dbReference>
<dbReference type="Proteomes" id="UP000215223">
    <property type="component" value="Unassembled WGS sequence"/>
</dbReference>
<name>A0A229SEW8_9PSEU</name>
<evidence type="ECO:0000256" key="1">
    <source>
        <dbReference type="ARBA" id="ARBA00022448"/>
    </source>
</evidence>
<dbReference type="CDD" id="cd03214">
    <property type="entry name" value="ABC_Iron-Siderophores_B12_Hemin"/>
    <property type="match status" value="1"/>
</dbReference>
<evidence type="ECO:0000256" key="4">
    <source>
        <dbReference type="ARBA" id="ARBA00022967"/>
    </source>
</evidence>
<dbReference type="Pfam" id="PF00005">
    <property type="entry name" value="ABC_tran"/>
    <property type="match status" value="1"/>
</dbReference>
<dbReference type="SMART" id="SM00382">
    <property type="entry name" value="AAA"/>
    <property type="match status" value="1"/>
</dbReference>
<reference evidence="6 7" key="1">
    <citation type="submission" date="2017-07" db="EMBL/GenBank/DDBJ databases">
        <title>Amycolatopsis thailandensis Genome sequencing and assembly.</title>
        <authorList>
            <person name="Kaur N."/>
            <person name="Mayilraj S."/>
        </authorList>
    </citation>
    <scope>NUCLEOTIDE SEQUENCE [LARGE SCALE GENOMIC DNA]</scope>
    <source>
        <strain evidence="6 7">JCM 16380</strain>
    </source>
</reference>
<dbReference type="GO" id="GO:0016887">
    <property type="term" value="F:ATP hydrolysis activity"/>
    <property type="evidence" value="ECO:0007669"/>
    <property type="project" value="InterPro"/>
</dbReference>
<gene>
    <name evidence="6" type="ORF">CFP71_08065</name>
</gene>
<dbReference type="Gene3D" id="3.40.50.300">
    <property type="entry name" value="P-loop containing nucleotide triphosphate hydrolases"/>
    <property type="match status" value="1"/>
</dbReference>
<dbReference type="InterPro" id="IPR003439">
    <property type="entry name" value="ABC_transporter-like_ATP-bd"/>
</dbReference>
<dbReference type="SUPFAM" id="SSF52540">
    <property type="entry name" value="P-loop containing nucleoside triphosphate hydrolases"/>
    <property type="match status" value="1"/>
</dbReference>
<protein>
    <submittedName>
        <fullName evidence="6">Heme ABC transporter ATP-binding protein</fullName>
    </submittedName>
</protein>
<keyword evidence="4" id="KW-1278">Translocase</keyword>
<dbReference type="PANTHER" id="PTHR42794">
    <property type="entry name" value="HEMIN IMPORT ATP-BINDING PROTEIN HMUV"/>
    <property type="match status" value="1"/>
</dbReference>
<accession>A0A229SEW8</accession>
<dbReference type="OrthoDB" id="4131at2"/>
<dbReference type="InterPro" id="IPR017871">
    <property type="entry name" value="ABC_transporter-like_CS"/>
</dbReference>
<evidence type="ECO:0000313" key="6">
    <source>
        <dbReference type="EMBL" id="OXM57370.1"/>
    </source>
</evidence>
<dbReference type="InterPro" id="IPR027417">
    <property type="entry name" value="P-loop_NTPase"/>
</dbReference>
<dbReference type="PROSITE" id="PS50893">
    <property type="entry name" value="ABC_TRANSPORTER_2"/>
    <property type="match status" value="1"/>
</dbReference>
<evidence type="ECO:0000313" key="7">
    <source>
        <dbReference type="Proteomes" id="UP000215223"/>
    </source>
</evidence>
<dbReference type="EMBL" id="NMQT01000025">
    <property type="protein sequence ID" value="OXM57370.1"/>
    <property type="molecule type" value="Genomic_DNA"/>
</dbReference>
<organism evidence="6 7">
    <name type="scientific">Amycolatopsis thailandensis</name>
    <dbReference type="NCBI Taxonomy" id="589330"/>
    <lineage>
        <taxon>Bacteria</taxon>
        <taxon>Bacillati</taxon>
        <taxon>Actinomycetota</taxon>
        <taxon>Actinomycetes</taxon>
        <taxon>Pseudonocardiales</taxon>
        <taxon>Pseudonocardiaceae</taxon>
        <taxon>Amycolatopsis</taxon>
    </lineage>
</organism>
<dbReference type="InterPro" id="IPR003593">
    <property type="entry name" value="AAA+_ATPase"/>
</dbReference>
<evidence type="ECO:0000256" key="3">
    <source>
        <dbReference type="ARBA" id="ARBA00022840"/>
    </source>
</evidence>
<dbReference type="RefSeq" id="WP_093933201.1">
    <property type="nucleotide sequence ID" value="NZ_NMQT01000025.1"/>
</dbReference>
<evidence type="ECO:0000256" key="2">
    <source>
        <dbReference type="ARBA" id="ARBA00022741"/>
    </source>
</evidence>
<feature type="domain" description="ABC transporter" evidence="5">
    <location>
        <begin position="19"/>
        <end position="252"/>
    </location>
</feature>
<comment type="caution">
    <text evidence="6">The sequence shown here is derived from an EMBL/GenBank/DDBJ whole genome shotgun (WGS) entry which is preliminary data.</text>
</comment>
<dbReference type="NCBIfam" id="NF010068">
    <property type="entry name" value="PRK13548.1"/>
    <property type="match status" value="1"/>
</dbReference>
<keyword evidence="3 6" id="KW-0067">ATP-binding</keyword>
<dbReference type="PANTHER" id="PTHR42794:SF1">
    <property type="entry name" value="HEMIN IMPORT ATP-BINDING PROTEIN HMUV"/>
    <property type="match status" value="1"/>
</dbReference>
<keyword evidence="7" id="KW-1185">Reference proteome</keyword>
<dbReference type="AlphaFoldDB" id="A0A229SEW8"/>
<keyword evidence="2" id="KW-0547">Nucleotide-binding</keyword>
<dbReference type="PROSITE" id="PS00211">
    <property type="entry name" value="ABC_TRANSPORTER_1"/>
    <property type="match status" value="1"/>
</dbReference>
<evidence type="ECO:0000259" key="5">
    <source>
        <dbReference type="PROSITE" id="PS50893"/>
    </source>
</evidence>
<keyword evidence="1" id="KW-0813">Transport</keyword>
<proteinExistence type="predicted"/>